<dbReference type="SMART" id="SM00855">
    <property type="entry name" value="PGAM"/>
    <property type="match status" value="1"/>
</dbReference>
<evidence type="ECO:0000313" key="3">
    <source>
        <dbReference type="Proteomes" id="UP000250434"/>
    </source>
</evidence>
<keyword evidence="3" id="KW-1185">Reference proteome</keyword>
<gene>
    <name evidence="2" type="ORF">A4R43_19025</name>
</gene>
<proteinExistence type="predicted"/>
<dbReference type="KEGG" id="aab:A4R43_19025"/>
<protein>
    <submittedName>
        <fullName evidence="2">Histidine phosphatase family protein</fullName>
    </submittedName>
</protein>
<dbReference type="OrthoDB" id="280692at2"/>
<evidence type="ECO:0000313" key="2">
    <source>
        <dbReference type="EMBL" id="AXB44352.1"/>
    </source>
</evidence>
<dbReference type="PANTHER" id="PTHR20935:SF0">
    <property type="entry name" value="SERINE_THREONINE-PROTEIN PHOSPHATASE PGAM5, MITOCHONDRIAL"/>
    <property type="match status" value="1"/>
</dbReference>
<name>A0A344L8H8_9PSEU</name>
<reference evidence="2 3" key="1">
    <citation type="submission" date="2016-04" db="EMBL/GenBank/DDBJ databases">
        <title>Complete genome sequence and analysis of deep-sea sediment isolate, Amycolatopsis sp. WP1.</title>
        <authorList>
            <person name="Wang H."/>
            <person name="Chen S."/>
            <person name="Wu Q."/>
        </authorList>
    </citation>
    <scope>NUCLEOTIDE SEQUENCE [LARGE SCALE GENOMIC DNA]</scope>
    <source>
        <strain evidence="2 3">WP1</strain>
    </source>
</reference>
<organism evidence="2 3">
    <name type="scientific">Amycolatopsis albispora</name>
    <dbReference type="NCBI Taxonomy" id="1804986"/>
    <lineage>
        <taxon>Bacteria</taxon>
        <taxon>Bacillati</taxon>
        <taxon>Actinomycetota</taxon>
        <taxon>Actinomycetes</taxon>
        <taxon>Pseudonocardiales</taxon>
        <taxon>Pseudonocardiaceae</taxon>
        <taxon>Amycolatopsis</taxon>
    </lineage>
</organism>
<dbReference type="CDD" id="cd07067">
    <property type="entry name" value="HP_PGM_like"/>
    <property type="match status" value="1"/>
</dbReference>
<dbReference type="InterPro" id="IPR013078">
    <property type="entry name" value="His_Pase_superF_clade-1"/>
</dbReference>
<dbReference type="Pfam" id="PF00300">
    <property type="entry name" value="His_Phos_1"/>
    <property type="match status" value="1"/>
</dbReference>
<accession>A0A344L8H8</accession>
<evidence type="ECO:0000256" key="1">
    <source>
        <dbReference type="ARBA" id="ARBA00022801"/>
    </source>
</evidence>
<keyword evidence="1" id="KW-0378">Hydrolase</keyword>
<dbReference type="GO" id="GO:0016787">
    <property type="term" value="F:hydrolase activity"/>
    <property type="evidence" value="ECO:0007669"/>
    <property type="project" value="UniProtKB-KW"/>
</dbReference>
<dbReference type="EMBL" id="CP015163">
    <property type="protein sequence ID" value="AXB44352.1"/>
    <property type="molecule type" value="Genomic_DNA"/>
</dbReference>
<dbReference type="SUPFAM" id="SSF53254">
    <property type="entry name" value="Phosphoglycerate mutase-like"/>
    <property type="match status" value="1"/>
</dbReference>
<dbReference type="InterPro" id="IPR051021">
    <property type="entry name" value="Mito_Ser/Thr_phosphatase"/>
</dbReference>
<sequence length="220" mass="22990">MGAIYLIRHGQASFGAEDYDRLSERGVRQSEVVGAELARRGVEFTLARCGSLSRQRATAAGALKVLGGPAEIGEDARWNEYDHVDIAKHHGGGIAQDSADPRAFQAALDQALVDWVLAAEDSPCAESWPAFFHRVSGALADLAGALGKGQDAAVFTSGGVIAVICGALTGTPEAGLVKFNRVTVNGGITKLVSGRGGVSLLSFNEHAHFSGEAEALLTYR</sequence>
<dbReference type="PANTHER" id="PTHR20935">
    <property type="entry name" value="PHOSPHOGLYCERATE MUTASE-RELATED"/>
    <property type="match status" value="1"/>
</dbReference>
<dbReference type="AlphaFoldDB" id="A0A344L8H8"/>
<dbReference type="InterPro" id="IPR029033">
    <property type="entry name" value="His_PPase_superfam"/>
</dbReference>
<dbReference type="Proteomes" id="UP000250434">
    <property type="component" value="Chromosome"/>
</dbReference>
<dbReference type="Gene3D" id="3.40.50.1240">
    <property type="entry name" value="Phosphoglycerate mutase-like"/>
    <property type="match status" value="1"/>
</dbReference>
<dbReference type="RefSeq" id="WP_113693594.1">
    <property type="nucleotide sequence ID" value="NZ_CP015163.1"/>
</dbReference>